<dbReference type="EMBL" id="VVIW01000009">
    <property type="protein sequence ID" value="NHZ41874.1"/>
    <property type="molecule type" value="Genomic_DNA"/>
</dbReference>
<protein>
    <recommendedName>
        <fullName evidence="3">DUF3304 domain-containing protein</fullName>
    </recommendedName>
</protein>
<proteinExistence type="predicted"/>
<reference evidence="1 2" key="1">
    <citation type="submission" date="2019-09" db="EMBL/GenBank/DDBJ databases">
        <title>Taxonomy of Antarctic Massilia spp.: description of Massilia rubra sp. nov., Massilia aquatica sp. nov., Massilia mucilaginosa sp. nov., Massilia frigida sp. nov. isolated from streams, lakes and regoliths.</title>
        <authorList>
            <person name="Holochova P."/>
            <person name="Sedlacek I."/>
            <person name="Kralova S."/>
            <person name="Maslanova I."/>
            <person name="Busse H.-J."/>
            <person name="Stankova E."/>
            <person name="Vrbovska V."/>
            <person name="Kovarovic V."/>
            <person name="Bartak M."/>
            <person name="Svec P."/>
            <person name="Pantucek R."/>
        </authorList>
    </citation>
    <scope>NUCLEOTIDE SEQUENCE [LARGE SCALE GENOMIC DNA]</scope>
    <source>
        <strain evidence="1 2">CCM 8693</strain>
    </source>
</reference>
<evidence type="ECO:0008006" key="3">
    <source>
        <dbReference type="Google" id="ProtNLM"/>
    </source>
</evidence>
<sequence length="184" mass="20426">MNHLASFVTKALAPLLVSIFVLQGCSKSNADLLKFKTHNYAMTCYGGASRCSLIYDGTSSDQFPSEPAPDKLPSDLNKVPGVTSFAGSAFGKPMIMKWMARDGTQLSHTVDLNKEIPDHRVAYDHPERLYAEQPFHGDPTIVVEYDDRTVNVYLAATLQVIPLDPANRSVEDVETFKRVYTRTL</sequence>
<organism evidence="1 2">
    <name type="scientific">Massilia aquatica</name>
    <dbReference type="NCBI Taxonomy" id="2609000"/>
    <lineage>
        <taxon>Bacteria</taxon>
        <taxon>Pseudomonadati</taxon>
        <taxon>Pseudomonadota</taxon>
        <taxon>Betaproteobacteria</taxon>
        <taxon>Burkholderiales</taxon>
        <taxon>Oxalobacteraceae</taxon>
        <taxon>Telluria group</taxon>
        <taxon>Massilia</taxon>
    </lineage>
</organism>
<accession>A0ABX0M6E2</accession>
<keyword evidence="2" id="KW-1185">Reference proteome</keyword>
<name>A0ABX0M6E2_9BURK</name>
<gene>
    <name evidence="1" type="ORF">F1609_17135</name>
</gene>
<comment type="caution">
    <text evidence="1">The sequence shown here is derived from an EMBL/GenBank/DDBJ whole genome shotgun (WGS) entry which is preliminary data.</text>
</comment>
<dbReference type="RefSeq" id="WP_167077635.1">
    <property type="nucleotide sequence ID" value="NZ_VVIW01000009.1"/>
</dbReference>
<dbReference type="Proteomes" id="UP000819052">
    <property type="component" value="Unassembled WGS sequence"/>
</dbReference>
<evidence type="ECO:0000313" key="2">
    <source>
        <dbReference type="Proteomes" id="UP000819052"/>
    </source>
</evidence>
<evidence type="ECO:0000313" key="1">
    <source>
        <dbReference type="EMBL" id="NHZ41874.1"/>
    </source>
</evidence>